<evidence type="ECO:0000256" key="1">
    <source>
        <dbReference type="SAM" id="MobiDB-lite"/>
    </source>
</evidence>
<gene>
    <name evidence="2" type="ORF">O1R50_16955</name>
</gene>
<protein>
    <submittedName>
        <fullName evidence="2">Uncharacterized protein</fullName>
    </submittedName>
</protein>
<dbReference type="RefSeq" id="WP_270111314.1">
    <property type="nucleotide sequence ID" value="NZ_JAPZVP010000013.1"/>
</dbReference>
<accession>A0A9X3PCN4</accession>
<name>A0A9X3PCN4_9ACTN</name>
<proteinExistence type="predicted"/>
<dbReference type="EMBL" id="JAPZVP010000013">
    <property type="protein sequence ID" value="MDA1361322.1"/>
    <property type="molecule type" value="Genomic_DNA"/>
</dbReference>
<organism evidence="2 3">
    <name type="scientific">Glycomyces luteolus</name>
    <dbReference type="NCBI Taxonomy" id="2670330"/>
    <lineage>
        <taxon>Bacteria</taxon>
        <taxon>Bacillati</taxon>
        <taxon>Actinomycetota</taxon>
        <taxon>Actinomycetes</taxon>
        <taxon>Glycomycetales</taxon>
        <taxon>Glycomycetaceae</taxon>
        <taxon>Glycomyces</taxon>
    </lineage>
</organism>
<keyword evidence="3" id="KW-1185">Reference proteome</keyword>
<sequence length="117" mass="13484">MPGDAHELIVQVLQDEPLTAAWLMDLADNDSRFTVCIGAETQNKWKVEKHFRLPGYMTRAFEDRRLPTELVLVCPDDLEDEPARMLEELMRTQARPYHSEYGDSGRRGSWTSPAHLL</sequence>
<feature type="compositionally biased region" description="Basic and acidic residues" evidence="1">
    <location>
        <begin position="97"/>
        <end position="106"/>
    </location>
</feature>
<comment type="caution">
    <text evidence="2">The sequence shown here is derived from an EMBL/GenBank/DDBJ whole genome shotgun (WGS) entry which is preliminary data.</text>
</comment>
<feature type="region of interest" description="Disordered" evidence="1">
    <location>
        <begin position="97"/>
        <end position="117"/>
    </location>
</feature>
<dbReference type="AlphaFoldDB" id="A0A9X3PCN4"/>
<dbReference type="Proteomes" id="UP001146067">
    <property type="component" value="Unassembled WGS sequence"/>
</dbReference>
<evidence type="ECO:0000313" key="3">
    <source>
        <dbReference type="Proteomes" id="UP001146067"/>
    </source>
</evidence>
<evidence type="ECO:0000313" key="2">
    <source>
        <dbReference type="EMBL" id="MDA1361322.1"/>
    </source>
</evidence>
<reference evidence="2" key="1">
    <citation type="submission" date="2022-12" db="EMBL/GenBank/DDBJ databases">
        <title>Gycomyces niveus sp.nov.,a novel actinomycete isolated from soil in Shouguan.</title>
        <authorList>
            <person name="Yang X."/>
        </authorList>
    </citation>
    <scope>NUCLEOTIDE SEQUENCE</scope>
    <source>
        <strain evidence="2">NEAU-A15</strain>
    </source>
</reference>